<comment type="caution">
    <text evidence="1">The sequence shown here is derived from an EMBL/GenBank/DDBJ whole genome shotgun (WGS) entry which is preliminary data.</text>
</comment>
<evidence type="ECO:0000313" key="2">
    <source>
        <dbReference type="Proteomes" id="UP001596156"/>
    </source>
</evidence>
<reference evidence="2" key="1">
    <citation type="journal article" date="2019" name="Int. J. Syst. Evol. Microbiol.">
        <title>The Global Catalogue of Microorganisms (GCM) 10K type strain sequencing project: providing services to taxonomists for standard genome sequencing and annotation.</title>
        <authorList>
            <consortium name="The Broad Institute Genomics Platform"/>
            <consortium name="The Broad Institute Genome Sequencing Center for Infectious Disease"/>
            <person name="Wu L."/>
            <person name="Ma J."/>
        </authorList>
    </citation>
    <scope>NUCLEOTIDE SEQUENCE [LARGE SCALE GENOMIC DNA]</scope>
    <source>
        <strain evidence="2">CCM 8479</strain>
    </source>
</reference>
<dbReference type="EMBL" id="JBHSKL010000029">
    <property type="protein sequence ID" value="MFC5227413.1"/>
    <property type="molecule type" value="Genomic_DNA"/>
</dbReference>
<proteinExistence type="predicted"/>
<gene>
    <name evidence="1" type="ORF">ACFPN6_23075</name>
</gene>
<organism evidence="1 2">
    <name type="scientific">Streptomyces fimbriatus</name>
    <dbReference type="NCBI Taxonomy" id="68197"/>
    <lineage>
        <taxon>Bacteria</taxon>
        <taxon>Bacillati</taxon>
        <taxon>Actinomycetota</taxon>
        <taxon>Actinomycetes</taxon>
        <taxon>Kitasatosporales</taxon>
        <taxon>Streptomycetaceae</taxon>
        <taxon>Streptomyces</taxon>
    </lineage>
</organism>
<dbReference type="Proteomes" id="UP001596156">
    <property type="component" value="Unassembled WGS sequence"/>
</dbReference>
<evidence type="ECO:0000313" key="1">
    <source>
        <dbReference type="EMBL" id="MFC5227413.1"/>
    </source>
</evidence>
<name>A0ABW0DAF4_STRFI</name>
<protein>
    <recommendedName>
        <fullName evidence="3">DinB-like domain-containing protein</fullName>
    </recommendedName>
</protein>
<accession>A0ABW0DAF4</accession>
<dbReference type="RefSeq" id="WP_344645420.1">
    <property type="nucleotide sequence ID" value="NZ_BAAASS010000016.1"/>
</dbReference>
<sequence>METKDLVAAYADLLAAAESITDNSPIADADRAQVDWLLAHIALSDRALIDAARQILVGHSAWIDNTQAMSKSEIARVLSVTNHAERVDMVRRNSRELVAVLECIPDTAAKTTVRARLVDRNGTVVFDNDLPWGEVIQLRATEHIPGHAASLASWGSPTSGV</sequence>
<evidence type="ECO:0008006" key="3">
    <source>
        <dbReference type="Google" id="ProtNLM"/>
    </source>
</evidence>
<keyword evidence="2" id="KW-1185">Reference proteome</keyword>